<protein>
    <submittedName>
        <fullName evidence="3">Uncharacterized protein</fullName>
    </submittedName>
</protein>
<comment type="caution">
    <text evidence="3">The sequence shown here is derived from an EMBL/GenBank/DDBJ whole genome shotgun (WGS) entry which is preliminary data.</text>
</comment>
<dbReference type="EMBL" id="QEPN01000003">
    <property type="protein sequence ID" value="RDE72686.1"/>
    <property type="molecule type" value="Genomic_DNA"/>
</dbReference>
<gene>
    <name evidence="3" type="ORF">DPV93_05240</name>
</gene>
<feature type="coiled-coil region" evidence="1">
    <location>
        <begin position="21"/>
        <end position="55"/>
    </location>
</feature>
<evidence type="ECO:0000256" key="2">
    <source>
        <dbReference type="SAM" id="Phobius"/>
    </source>
</evidence>
<evidence type="ECO:0000313" key="3">
    <source>
        <dbReference type="EMBL" id="RDE72686.1"/>
    </source>
</evidence>
<dbReference type="RefSeq" id="WP_111402725.1">
    <property type="nucleotide sequence ID" value="NZ_QEPN01000003.1"/>
</dbReference>
<keyword evidence="1" id="KW-0175">Coiled coil</keyword>
<evidence type="ECO:0000256" key="1">
    <source>
        <dbReference type="SAM" id="Coils"/>
    </source>
</evidence>
<sequence>MGRRKEKRTDSEKLDLILGAVSEINEKVDKQNEEIEILRREVLKTQRLVDEMARKNRRSALIAGGIGGGLVAIGFELMRAKLGM</sequence>
<keyword evidence="2" id="KW-0472">Membrane</keyword>
<proteinExistence type="predicted"/>
<feature type="transmembrane region" description="Helical" evidence="2">
    <location>
        <begin position="60"/>
        <end position="78"/>
    </location>
</feature>
<keyword evidence="2" id="KW-1133">Transmembrane helix</keyword>
<keyword evidence="2" id="KW-0812">Transmembrane</keyword>
<dbReference type="AlphaFoldDB" id="A0A369YL90"/>
<organism evidence="3 4">
    <name type="scientific">Haemophilus sputorum</name>
    <dbReference type="NCBI Taxonomy" id="1078480"/>
    <lineage>
        <taxon>Bacteria</taxon>
        <taxon>Pseudomonadati</taxon>
        <taxon>Pseudomonadota</taxon>
        <taxon>Gammaproteobacteria</taxon>
        <taxon>Pasteurellales</taxon>
        <taxon>Pasteurellaceae</taxon>
        <taxon>Haemophilus</taxon>
    </lineage>
</organism>
<evidence type="ECO:0000313" key="4">
    <source>
        <dbReference type="Proteomes" id="UP000253872"/>
    </source>
</evidence>
<reference evidence="3 4" key="1">
    <citation type="submission" date="2018-05" db="EMBL/GenBank/DDBJ databases">
        <title>Draft Genome Sequences for a Diverse set of 7 Haemophilus Species.</title>
        <authorList>
            <person name="Nichols M."/>
            <person name="Topaz N."/>
            <person name="Wang X."/>
            <person name="Wang X."/>
            <person name="Boxrud D."/>
        </authorList>
    </citation>
    <scope>NUCLEOTIDE SEQUENCE [LARGE SCALE GENOMIC DNA]</scope>
    <source>
        <strain evidence="3 4">C2002001239</strain>
    </source>
</reference>
<accession>A0A369YL90</accession>
<name>A0A369YL90_9PAST</name>
<dbReference type="Proteomes" id="UP000253872">
    <property type="component" value="Unassembled WGS sequence"/>
</dbReference>